<dbReference type="AlphaFoldDB" id="A0A4Z1SSW4"/>
<organism evidence="2 3">
    <name type="scientific">Giardia muris</name>
    <dbReference type="NCBI Taxonomy" id="5742"/>
    <lineage>
        <taxon>Eukaryota</taxon>
        <taxon>Metamonada</taxon>
        <taxon>Diplomonadida</taxon>
        <taxon>Hexamitidae</taxon>
        <taxon>Giardiinae</taxon>
        <taxon>Giardia</taxon>
    </lineage>
</organism>
<keyword evidence="3" id="KW-1185">Reference proteome</keyword>
<name>A0A4Z1SSW4_GIAMU</name>
<accession>A0A4Z1SSW4</accession>
<evidence type="ECO:0000256" key="1">
    <source>
        <dbReference type="SAM" id="MobiDB-lite"/>
    </source>
</evidence>
<evidence type="ECO:0000313" key="2">
    <source>
        <dbReference type="EMBL" id="TNJ26738.1"/>
    </source>
</evidence>
<comment type="caution">
    <text evidence="2">The sequence shown here is derived from an EMBL/GenBank/DDBJ whole genome shotgun (WGS) entry which is preliminary data.</text>
</comment>
<dbReference type="Proteomes" id="UP000315496">
    <property type="component" value="Chromosome 4"/>
</dbReference>
<protein>
    <submittedName>
        <fullName evidence="2">Uncharacterized protein</fullName>
    </submittedName>
</protein>
<evidence type="ECO:0000313" key="3">
    <source>
        <dbReference type="Proteomes" id="UP000315496"/>
    </source>
</evidence>
<reference evidence="2 3" key="1">
    <citation type="submission" date="2019-05" db="EMBL/GenBank/DDBJ databases">
        <title>The compact genome of Giardia muris reveals important steps in the evolution of intestinal protozoan parasites.</title>
        <authorList>
            <person name="Xu F."/>
            <person name="Jimenez-Gonzalez A."/>
            <person name="Einarsson E."/>
            <person name="Astvaldsson A."/>
            <person name="Peirasmaki D."/>
            <person name="Eckmann L."/>
            <person name="Andersson J.O."/>
            <person name="Svard S.G."/>
            <person name="Jerlstrom-Hultqvist J."/>
        </authorList>
    </citation>
    <scope>NUCLEOTIDE SEQUENCE [LARGE SCALE GENOMIC DNA]</scope>
    <source>
        <strain evidence="2 3">Roberts-Thomson</strain>
    </source>
</reference>
<dbReference type="VEuPathDB" id="GiardiaDB:GMRT_10194"/>
<proteinExistence type="predicted"/>
<dbReference type="EMBL" id="VDLU01000004">
    <property type="protein sequence ID" value="TNJ26738.1"/>
    <property type="molecule type" value="Genomic_DNA"/>
</dbReference>
<feature type="region of interest" description="Disordered" evidence="1">
    <location>
        <begin position="222"/>
        <end position="276"/>
    </location>
</feature>
<sequence>MRGSLVNETWITTCYEWYRCQMYLTVSQMVRVSRRTFAYVLVLLAGNQEGMKDWRYISNVFGKLFDVGVEEAQKVAEECVSHASQLKRMLSDPSDPTDITIPDVSGIPNDPNGPILERPRYTARDILISERLEVHDEYSVETVGFRIDIEALTTEEKKSLQESLRDLDTDADIRRTDEVLIGVLSPIAMRLLSYCLSQGIPIVGNQLLVLRLEWLSVSTRENSTSSGIGTYQPRQPSTLDLDENNDRNTDVLLFPSTPERNRAHSPSETPIGMGDPPFFSTEERGYALELMGALASPSSPSSSPPSPSPSIPVQPEQYIVCFTNISERGFPEEFQRCGYVRGRRPPTRVWMVPDTELLALYVCFQSAEQRDACIRGQRNLRRQSKDSLVQASVGESIPRGAMPVEPLSVWYKGPNDEPVVTSQTVCLSGVPEPFRGAGFKESGYLRFWSCVELLQETDDGDPYLLILKFKKNEQRHAFVKGIENAGGRETGMRVTSLPDGNSPEGRRVRTLRVPRD</sequence>
<feature type="region of interest" description="Disordered" evidence="1">
    <location>
        <begin position="489"/>
        <end position="516"/>
    </location>
</feature>
<gene>
    <name evidence="2" type="ORF">GMRT_10194</name>
</gene>
<feature type="compositionally biased region" description="Polar residues" evidence="1">
    <location>
        <begin position="222"/>
        <end position="238"/>
    </location>
</feature>